<dbReference type="EMBL" id="JAIPUX010000439">
    <property type="protein sequence ID" value="KAH0630575.1"/>
    <property type="molecule type" value="Genomic_DNA"/>
</dbReference>
<evidence type="ECO:0000313" key="2">
    <source>
        <dbReference type="Proteomes" id="UP000826234"/>
    </source>
</evidence>
<evidence type="ECO:0000313" key="1">
    <source>
        <dbReference type="EMBL" id="KAH0630575.1"/>
    </source>
</evidence>
<organism evidence="1 2">
    <name type="scientific">Phrynosoma platyrhinos</name>
    <name type="common">Desert horned lizard</name>
    <dbReference type="NCBI Taxonomy" id="52577"/>
    <lineage>
        <taxon>Eukaryota</taxon>
        <taxon>Metazoa</taxon>
        <taxon>Chordata</taxon>
        <taxon>Craniata</taxon>
        <taxon>Vertebrata</taxon>
        <taxon>Euteleostomi</taxon>
        <taxon>Lepidosauria</taxon>
        <taxon>Squamata</taxon>
        <taxon>Bifurcata</taxon>
        <taxon>Unidentata</taxon>
        <taxon>Episquamata</taxon>
        <taxon>Toxicofera</taxon>
        <taxon>Iguania</taxon>
        <taxon>Phrynosomatidae</taxon>
        <taxon>Phrynosomatinae</taxon>
        <taxon>Phrynosoma</taxon>
    </lineage>
</organism>
<dbReference type="Proteomes" id="UP000826234">
    <property type="component" value="Unassembled WGS sequence"/>
</dbReference>
<comment type="caution">
    <text evidence="1">The sequence shown here is derived from an EMBL/GenBank/DDBJ whole genome shotgun (WGS) entry which is preliminary data.</text>
</comment>
<proteinExistence type="predicted"/>
<reference evidence="1 2" key="1">
    <citation type="journal article" date="2022" name="Gigascience">
        <title>A chromosome-level genome assembly and annotation of the desert horned lizard, Phrynosoma platyrhinos, provides insight into chromosomal rearrangements among reptiles.</title>
        <authorList>
            <person name="Koochekian N."/>
            <person name="Ascanio A."/>
            <person name="Farleigh K."/>
            <person name="Card D.C."/>
            <person name="Schield D.R."/>
            <person name="Castoe T.A."/>
            <person name="Jezkova T."/>
        </authorList>
    </citation>
    <scope>NUCLEOTIDE SEQUENCE [LARGE SCALE GENOMIC DNA]</scope>
    <source>
        <strain evidence="1">NK-2021</strain>
    </source>
</reference>
<protein>
    <submittedName>
        <fullName evidence="1">Uncharacterized protein</fullName>
    </submittedName>
</protein>
<accession>A0ABQ7TMB5</accession>
<gene>
    <name evidence="1" type="ORF">JD844_013765</name>
</gene>
<sequence>MATVTGMESVFGFPFQTVVEGKRGIKMEEEHLPGPMQCKGWEEEAPCAICGGNVRGILPRVTGEHVKQEPGEGMLQRWDDQWQTFLKTMESPLSEPGNSLSPEKSAPWGDAQAFLAAFEQVAEACRWPKEECRWKKCP</sequence>
<keyword evidence="2" id="KW-1185">Reference proteome</keyword>
<name>A0ABQ7TMB5_PHRPL</name>